<dbReference type="OrthoDB" id="7774970at2"/>
<dbReference type="RefSeq" id="WP_126154533.1">
    <property type="nucleotide sequence ID" value="NZ_UZWE01000030.1"/>
</dbReference>
<keyword evidence="2" id="KW-1185">Reference proteome</keyword>
<dbReference type="AlphaFoldDB" id="A0A447IMV5"/>
<dbReference type="Gene3D" id="4.10.410.40">
    <property type="match status" value="1"/>
</dbReference>
<evidence type="ECO:0000313" key="1">
    <source>
        <dbReference type="EMBL" id="VDS08872.1"/>
    </source>
</evidence>
<proteinExistence type="predicted"/>
<protein>
    <submittedName>
        <fullName evidence="1">Phage tail protein</fullName>
    </submittedName>
</protein>
<organism evidence="1 2">
    <name type="scientific">Paracoccus haematequi</name>
    <dbReference type="NCBI Taxonomy" id="2491866"/>
    <lineage>
        <taxon>Bacteria</taxon>
        <taxon>Pseudomonadati</taxon>
        <taxon>Pseudomonadota</taxon>
        <taxon>Alphaproteobacteria</taxon>
        <taxon>Rhodobacterales</taxon>
        <taxon>Paracoccaceae</taxon>
        <taxon>Paracoccus</taxon>
    </lineage>
</organism>
<dbReference type="EMBL" id="UZWE01000030">
    <property type="protein sequence ID" value="VDS08872.1"/>
    <property type="molecule type" value="Genomic_DNA"/>
</dbReference>
<evidence type="ECO:0000313" key="2">
    <source>
        <dbReference type="Proteomes" id="UP000270743"/>
    </source>
</evidence>
<gene>
    <name evidence="1" type="ORF">PARHAE_02057</name>
</gene>
<dbReference type="InterPro" id="IPR014918">
    <property type="entry name" value="Phage_tail_3"/>
</dbReference>
<dbReference type="Proteomes" id="UP000270743">
    <property type="component" value="Unassembled WGS sequence"/>
</dbReference>
<sequence>MADNLTTGIGTILFVSATLPATLTEAGFTAVTTWVEVGEITEIPEYGGSSEVVTHTPLKTGVQEKFHGPSNAGSLQIPMAYDPSDAGQIILKAAKADKKQRAFKIEYPKVDTAADEPRKDYFVGKVFGVTRSATTNGVVSGTVTVGLDMEPIEVLET</sequence>
<name>A0A447IMV5_9RHOB</name>
<reference evidence="1 2" key="1">
    <citation type="submission" date="2018-12" db="EMBL/GenBank/DDBJ databases">
        <authorList>
            <person name="Criscuolo A."/>
        </authorList>
    </citation>
    <scope>NUCLEOTIDE SEQUENCE [LARGE SCALE GENOMIC DNA]</scope>
    <source>
        <strain evidence="1">ACIP1116241</strain>
    </source>
</reference>
<accession>A0A447IMV5</accession>
<dbReference type="Pfam" id="PF08813">
    <property type="entry name" value="Phage_tail_3"/>
    <property type="match status" value="1"/>
</dbReference>